<evidence type="ECO:0000256" key="1">
    <source>
        <dbReference type="SAM" id="Phobius"/>
    </source>
</evidence>
<gene>
    <name evidence="2" type="ordered locus">MTR_3g085360</name>
</gene>
<keyword evidence="4" id="KW-1185">Reference proteome</keyword>
<dbReference type="EnsemblPlants" id="AES72036">
    <property type="protein sequence ID" value="AES72036"/>
    <property type="gene ID" value="MTR_3g085360"/>
</dbReference>
<feature type="transmembrane region" description="Helical" evidence="1">
    <location>
        <begin position="6"/>
        <end position="27"/>
    </location>
</feature>
<name>G7JBZ3_MEDTR</name>
<dbReference type="Proteomes" id="UP000002051">
    <property type="component" value="Chromosome 3"/>
</dbReference>
<organism evidence="2 4">
    <name type="scientific">Medicago truncatula</name>
    <name type="common">Barrel medic</name>
    <name type="synonym">Medicago tribuloides</name>
    <dbReference type="NCBI Taxonomy" id="3880"/>
    <lineage>
        <taxon>Eukaryota</taxon>
        <taxon>Viridiplantae</taxon>
        <taxon>Streptophyta</taxon>
        <taxon>Embryophyta</taxon>
        <taxon>Tracheophyta</taxon>
        <taxon>Spermatophyta</taxon>
        <taxon>Magnoliopsida</taxon>
        <taxon>eudicotyledons</taxon>
        <taxon>Gunneridae</taxon>
        <taxon>Pentapetalae</taxon>
        <taxon>rosids</taxon>
        <taxon>fabids</taxon>
        <taxon>Fabales</taxon>
        <taxon>Fabaceae</taxon>
        <taxon>Papilionoideae</taxon>
        <taxon>50 kb inversion clade</taxon>
        <taxon>NPAAA clade</taxon>
        <taxon>Hologalegina</taxon>
        <taxon>IRL clade</taxon>
        <taxon>Trifolieae</taxon>
        <taxon>Medicago</taxon>
    </lineage>
</organism>
<proteinExistence type="predicted"/>
<evidence type="ECO:0000313" key="2">
    <source>
        <dbReference type="EMBL" id="AES72036.1"/>
    </source>
</evidence>
<reference evidence="2 4" key="1">
    <citation type="journal article" date="2011" name="Nature">
        <title>The Medicago genome provides insight into the evolution of rhizobial symbioses.</title>
        <authorList>
            <person name="Young N.D."/>
            <person name="Debelle F."/>
            <person name="Oldroyd G.E."/>
            <person name="Geurts R."/>
            <person name="Cannon S.B."/>
            <person name="Udvardi M.K."/>
            <person name="Benedito V.A."/>
            <person name="Mayer K.F."/>
            <person name="Gouzy J."/>
            <person name="Schoof H."/>
            <person name="Van de Peer Y."/>
            <person name="Proost S."/>
            <person name="Cook D.R."/>
            <person name="Meyers B.C."/>
            <person name="Spannagl M."/>
            <person name="Cheung F."/>
            <person name="De Mita S."/>
            <person name="Krishnakumar V."/>
            <person name="Gundlach H."/>
            <person name="Zhou S."/>
            <person name="Mudge J."/>
            <person name="Bharti A.K."/>
            <person name="Murray J.D."/>
            <person name="Naoumkina M.A."/>
            <person name="Rosen B."/>
            <person name="Silverstein K.A."/>
            <person name="Tang H."/>
            <person name="Rombauts S."/>
            <person name="Zhao P.X."/>
            <person name="Zhou P."/>
            <person name="Barbe V."/>
            <person name="Bardou P."/>
            <person name="Bechner M."/>
            <person name="Bellec A."/>
            <person name="Berger A."/>
            <person name="Berges H."/>
            <person name="Bidwell S."/>
            <person name="Bisseling T."/>
            <person name="Choisne N."/>
            <person name="Couloux A."/>
            <person name="Denny R."/>
            <person name="Deshpande S."/>
            <person name="Dai X."/>
            <person name="Doyle J.J."/>
            <person name="Dudez A.M."/>
            <person name="Farmer A.D."/>
            <person name="Fouteau S."/>
            <person name="Franken C."/>
            <person name="Gibelin C."/>
            <person name="Gish J."/>
            <person name="Goldstein S."/>
            <person name="Gonzalez A.J."/>
            <person name="Green P.J."/>
            <person name="Hallab A."/>
            <person name="Hartog M."/>
            <person name="Hua A."/>
            <person name="Humphray S.J."/>
            <person name="Jeong D.H."/>
            <person name="Jing Y."/>
            <person name="Jocker A."/>
            <person name="Kenton S.M."/>
            <person name="Kim D.J."/>
            <person name="Klee K."/>
            <person name="Lai H."/>
            <person name="Lang C."/>
            <person name="Lin S."/>
            <person name="Macmil S.L."/>
            <person name="Magdelenat G."/>
            <person name="Matthews L."/>
            <person name="McCorrison J."/>
            <person name="Monaghan E.L."/>
            <person name="Mun J.H."/>
            <person name="Najar F.Z."/>
            <person name="Nicholson C."/>
            <person name="Noirot C."/>
            <person name="O'Bleness M."/>
            <person name="Paule C.R."/>
            <person name="Poulain J."/>
            <person name="Prion F."/>
            <person name="Qin B."/>
            <person name="Qu C."/>
            <person name="Retzel E.F."/>
            <person name="Riddle C."/>
            <person name="Sallet E."/>
            <person name="Samain S."/>
            <person name="Samson N."/>
            <person name="Sanders I."/>
            <person name="Saurat O."/>
            <person name="Scarpelli C."/>
            <person name="Schiex T."/>
            <person name="Segurens B."/>
            <person name="Severin A.J."/>
            <person name="Sherrier D.J."/>
            <person name="Shi R."/>
            <person name="Sims S."/>
            <person name="Singer S.R."/>
            <person name="Sinharoy S."/>
            <person name="Sterck L."/>
            <person name="Viollet A."/>
            <person name="Wang B.B."/>
            <person name="Wang K."/>
            <person name="Wang M."/>
            <person name="Wang X."/>
            <person name="Warfsmann J."/>
            <person name="Weissenbach J."/>
            <person name="White D.D."/>
            <person name="White J.D."/>
            <person name="Wiley G.B."/>
            <person name="Wincker P."/>
            <person name="Xing Y."/>
            <person name="Yang L."/>
            <person name="Yao Z."/>
            <person name="Ying F."/>
            <person name="Zhai J."/>
            <person name="Zhou L."/>
            <person name="Zuber A."/>
            <person name="Denarie J."/>
            <person name="Dixon R.A."/>
            <person name="May G.D."/>
            <person name="Schwartz D.C."/>
            <person name="Rogers J."/>
            <person name="Quetier F."/>
            <person name="Town C.D."/>
            <person name="Roe B.A."/>
        </authorList>
    </citation>
    <scope>NUCLEOTIDE SEQUENCE [LARGE SCALE GENOMIC DNA]</scope>
    <source>
        <strain evidence="2">A17</strain>
        <strain evidence="3 4">cv. Jemalong A17</strain>
    </source>
</reference>
<dbReference type="HOGENOM" id="CLU_1962850_0_0_1"/>
<keyword evidence="1" id="KW-0472">Membrane</keyword>
<reference evidence="2 4" key="2">
    <citation type="journal article" date="2014" name="BMC Genomics">
        <title>An improved genome release (version Mt4.0) for the model legume Medicago truncatula.</title>
        <authorList>
            <person name="Tang H."/>
            <person name="Krishnakumar V."/>
            <person name="Bidwell S."/>
            <person name="Rosen B."/>
            <person name="Chan A."/>
            <person name="Zhou S."/>
            <person name="Gentzbittel L."/>
            <person name="Childs K.L."/>
            <person name="Yandell M."/>
            <person name="Gundlach H."/>
            <person name="Mayer K.F."/>
            <person name="Schwartz D.C."/>
            <person name="Town C.D."/>
        </authorList>
    </citation>
    <scope>GENOME REANNOTATION</scope>
    <source>
        <strain evidence="3 4">cv. Jemalong A17</strain>
    </source>
</reference>
<keyword evidence="1 2" id="KW-0812">Transmembrane</keyword>
<reference evidence="3" key="3">
    <citation type="submission" date="2015-04" db="UniProtKB">
        <authorList>
            <consortium name="EnsemblPlants"/>
        </authorList>
    </citation>
    <scope>IDENTIFICATION</scope>
    <source>
        <strain evidence="3">cv. Jemalong A17</strain>
    </source>
</reference>
<evidence type="ECO:0000313" key="3">
    <source>
        <dbReference type="EnsemblPlants" id="AES72036"/>
    </source>
</evidence>
<protein>
    <submittedName>
        <fullName evidence="2">Transmembrane protein, putative</fullName>
    </submittedName>
</protein>
<accession>G7JBZ3</accession>
<dbReference type="EMBL" id="CM001219">
    <property type="protein sequence ID" value="AES72036.1"/>
    <property type="molecule type" value="Genomic_DNA"/>
</dbReference>
<sequence>MYVIASTINVLSIGDSALFACILWSIWKQHNNKVWNDIKDARCFVLERASNRLYEWEATHKARTNHGSEGKPSRPFKWVKPIAGRMKCNIDTCAFVLAKTKWFQPTCYMHIGKAIRLILTPQWVQKIY</sequence>
<dbReference type="PaxDb" id="3880-AES72036"/>
<evidence type="ECO:0000313" key="4">
    <source>
        <dbReference type="Proteomes" id="UP000002051"/>
    </source>
</evidence>
<keyword evidence="1" id="KW-1133">Transmembrane helix</keyword>
<dbReference type="AlphaFoldDB" id="G7JBZ3"/>